<dbReference type="Proteomes" id="UP000824166">
    <property type="component" value="Unassembled WGS sequence"/>
</dbReference>
<dbReference type="RefSeq" id="WP_216926452.1">
    <property type="nucleotide sequence ID" value="NZ_JAHOPC010000013.1"/>
</dbReference>
<dbReference type="NCBIfam" id="TIGR04088">
    <property type="entry name" value="cognate_SipW"/>
    <property type="match status" value="1"/>
</dbReference>
<dbReference type="InterPro" id="IPR023833">
    <property type="entry name" value="Signal_pept_SipW-depend-type"/>
</dbReference>
<dbReference type="InterPro" id="IPR024006">
    <property type="entry name" value="Alt_signal_exp_actinobact"/>
</dbReference>
<dbReference type="NCBIfam" id="TIGR04089">
    <property type="entry name" value="exp_by_SipW_III"/>
    <property type="match status" value="1"/>
</dbReference>
<dbReference type="EMBL" id="JAHOPC010000013">
    <property type="protein sequence ID" value="MBU8868335.1"/>
    <property type="molecule type" value="Genomic_DNA"/>
</dbReference>
<evidence type="ECO:0000313" key="1">
    <source>
        <dbReference type="EMBL" id="MBU8868335.1"/>
    </source>
</evidence>
<evidence type="ECO:0000313" key="2">
    <source>
        <dbReference type="Proteomes" id="UP000824166"/>
    </source>
</evidence>
<gene>
    <name evidence="1" type="ORF">KSW38_18750</name>
</gene>
<proteinExistence type="predicted"/>
<organism evidence="1 2">
    <name type="scientific">Paenarthrobacter aromaticivorans</name>
    <dbReference type="NCBI Taxonomy" id="2849150"/>
    <lineage>
        <taxon>Bacteria</taxon>
        <taxon>Bacillati</taxon>
        <taxon>Actinomycetota</taxon>
        <taxon>Actinomycetes</taxon>
        <taxon>Micrococcales</taxon>
        <taxon>Micrococcaceae</taxon>
        <taxon>Paenarthrobacter</taxon>
    </lineage>
</organism>
<protein>
    <submittedName>
        <fullName evidence="1">Alternate-type signal peptide domain-containing protein</fullName>
    </submittedName>
</protein>
<sequence length="176" mass="17874">MKNTTMLKGAAAVALGGALLLGGGGTLAWWNASDSAAAGTIVAGDLNVQAATGVWTDRAGNPVNIATYLVVPGDLLTYTQDLDITLTGDKMAANLVATNTDAGAGFDPANVTVTSPKLTDADGDVIANPLTSSQHVTASITFEFKSSTSTRTDVNASRNLGNVSFTLTQVQQSGLQ</sequence>
<name>A0ABS6I9E7_9MICC</name>
<reference evidence="1 2" key="1">
    <citation type="submission" date="2021-06" db="EMBL/GenBank/DDBJ databases">
        <authorList>
            <person name="Jeong J.W."/>
        </authorList>
    </citation>
    <scope>NUCLEOTIDE SEQUENCE [LARGE SCALE GENOMIC DNA]</scope>
    <source>
        <strain evidence="1 2">MMS21-TAE1-1</strain>
    </source>
</reference>
<accession>A0ABS6I9E7</accession>
<keyword evidence="2" id="KW-1185">Reference proteome</keyword>
<comment type="caution">
    <text evidence="1">The sequence shown here is derived from an EMBL/GenBank/DDBJ whole genome shotgun (WGS) entry which is preliminary data.</text>
</comment>